<feature type="region of interest" description="Disordered" evidence="1">
    <location>
        <begin position="438"/>
        <end position="458"/>
    </location>
</feature>
<evidence type="ECO:0008006" key="4">
    <source>
        <dbReference type="Google" id="ProtNLM"/>
    </source>
</evidence>
<dbReference type="Proteomes" id="UP000800035">
    <property type="component" value="Unassembled WGS sequence"/>
</dbReference>
<dbReference type="AlphaFoldDB" id="A0A6A5UGC6"/>
<dbReference type="CDD" id="cd09917">
    <property type="entry name" value="F-box_SF"/>
    <property type="match status" value="1"/>
</dbReference>
<dbReference type="EMBL" id="ML976983">
    <property type="protein sequence ID" value="KAF1960137.1"/>
    <property type="molecule type" value="Genomic_DNA"/>
</dbReference>
<proteinExistence type="predicted"/>
<protein>
    <recommendedName>
        <fullName evidence="4">F-box domain-containing protein</fullName>
    </recommendedName>
</protein>
<accession>A0A6A5UGC6</accession>
<reference evidence="2" key="1">
    <citation type="journal article" date="2020" name="Stud. Mycol.">
        <title>101 Dothideomycetes genomes: a test case for predicting lifestyles and emergence of pathogens.</title>
        <authorList>
            <person name="Haridas S."/>
            <person name="Albert R."/>
            <person name="Binder M."/>
            <person name="Bloem J."/>
            <person name="Labutti K."/>
            <person name="Salamov A."/>
            <person name="Andreopoulos B."/>
            <person name="Baker S."/>
            <person name="Barry K."/>
            <person name="Bills G."/>
            <person name="Bluhm B."/>
            <person name="Cannon C."/>
            <person name="Castanera R."/>
            <person name="Culley D."/>
            <person name="Daum C."/>
            <person name="Ezra D."/>
            <person name="Gonzalez J."/>
            <person name="Henrissat B."/>
            <person name="Kuo A."/>
            <person name="Liang C."/>
            <person name="Lipzen A."/>
            <person name="Lutzoni F."/>
            <person name="Magnuson J."/>
            <person name="Mondo S."/>
            <person name="Nolan M."/>
            <person name="Ohm R."/>
            <person name="Pangilinan J."/>
            <person name="Park H.-J."/>
            <person name="Ramirez L."/>
            <person name="Alfaro M."/>
            <person name="Sun H."/>
            <person name="Tritt A."/>
            <person name="Yoshinaga Y."/>
            <person name="Zwiers L.-H."/>
            <person name="Turgeon B."/>
            <person name="Goodwin S."/>
            <person name="Spatafora J."/>
            <person name="Crous P."/>
            <person name="Grigoriev I."/>
        </authorList>
    </citation>
    <scope>NUCLEOTIDE SEQUENCE</scope>
    <source>
        <strain evidence="2">CBS 675.92</strain>
    </source>
</reference>
<evidence type="ECO:0000313" key="3">
    <source>
        <dbReference type="Proteomes" id="UP000800035"/>
    </source>
</evidence>
<name>A0A6A5UGC6_9PLEO</name>
<sequence length="458" mass="51527">MANACLTALPAELLLHIIELNGGRDDPKTLHNLCLICHHLRDIAQPILFTQYDMPAPIWHPDDNSPVHTFPAERRLVVFCRTVLERPDLAAATKHLNLGSDTNWDDVVPHITPEDTTLFSQAVGLTTLSRINWEDTLAIFELSAVVFLLLAHLPNTVVFTFNPGYSSTSMFTHDNGPIKRVLPVESFTQLMPALRMINLGGKKGYDFCAELHDFARFFYLPTVYSFRIDYACTSERDLFNVLPKSWGTTHLHLTNCFSVDHKFLERFLNCFSALKVFQYSLKDRESMEGFELSDNFTPAEFVQAGQAHTTSLQHLDMDLGNSKLEKDFDENGGWGGVLYHWQTYGSLHAFKKLKALAIDSHRLKSMEDLPENLETLIIRNVYGIDSQSFRNLVSLVTDLSGLAQSLPKLQNVIVHAKDIMTSKHFTRAKNYGETVMHQGTATPMSSPASPTLSPDIAS</sequence>
<feature type="compositionally biased region" description="Polar residues" evidence="1">
    <location>
        <begin position="438"/>
        <end position="452"/>
    </location>
</feature>
<keyword evidence="3" id="KW-1185">Reference proteome</keyword>
<gene>
    <name evidence="2" type="ORF">CC80DRAFT_582494</name>
</gene>
<evidence type="ECO:0000313" key="2">
    <source>
        <dbReference type="EMBL" id="KAF1960137.1"/>
    </source>
</evidence>
<evidence type="ECO:0000256" key="1">
    <source>
        <dbReference type="SAM" id="MobiDB-lite"/>
    </source>
</evidence>
<organism evidence="2 3">
    <name type="scientific">Byssothecium circinans</name>
    <dbReference type="NCBI Taxonomy" id="147558"/>
    <lineage>
        <taxon>Eukaryota</taxon>
        <taxon>Fungi</taxon>
        <taxon>Dikarya</taxon>
        <taxon>Ascomycota</taxon>
        <taxon>Pezizomycotina</taxon>
        <taxon>Dothideomycetes</taxon>
        <taxon>Pleosporomycetidae</taxon>
        <taxon>Pleosporales</taxon>
        <taxon>Massarineae</taxon>
        <taxon>Massarinaceae</taxon>
        <taxon>Byssothecium</taxon>
    </lineage>
</organism>
<dbReference type="OrthoDB" id="3800559at2759"/>